<accession>A0ACC1CWD9</accession>
<sequence>MMGNIQRTTLGPIPDTQTIVNHGENTFPKFTNQKSNPEPLRCSELSSRANALQPGFGFFLSSTPSSYAKTDFSFLGERTVNPPRLSKASGVILRNSYHAAVRHIVFVLYKAMPQWRDRQSSENHDPGRRPPDVKRLPSPMDICNTKDFFRNIPRKLTVTPRQKNLTKTLGVFFWQNGYLGYATVGLRSEMYYSSQERQPNWILNDAKNLSPDQSRNSVDRPVFIDTSSSAHHSQAYSPSDVYEDMQMDFTGNDVAHAGQKRVSAFQRLGPQTQPKTPKITINLNLEHEQPVREVVDETDVYDDDKYSPVHLRPNVINSTDETVMKYLIHWPWKKEVHRKKSVGPRSSKSAMLLELEKMEECYDRENAYIMVEARSYPASWTKENVLDAILESIKDKSFIPCFIDFTKRKCTFLVMRSKPALVQIHKQGFVVQKDDVELRLFISNIHLSLNHIDFIPRLVLRKRITMGYDGESKLDLKEFTLKEDISHFIYFPLNRIINQTEIIELKSTVAWKNLTHLDLSYNRLTSISGFSLATVTPKLKHLDLSHNLLNRITLLLCCRDLPLNSISLEGNPLCLDYIDDGHYIKVIRMMFPTVNVIDGEKVHITGKMPTFKKHYCRHDVKAIVDKFLEVFFPLLDSDEEQRSNMENLYDTRAVMTVTYNHKLRCKPVYRCFRNMFMWARVIEEGNFDSLEGASAIMKLVNKWPAIQHDPSTFNVDVMYHTDTTTIVRICGVLKLTAKTLADDEYLLAFTRTIVLKTENEAEYKIRHDMVYWDEPTKEYVKEAFQINTISTLQLTLKLDSVPDKDLQEKLLKIFMKVTNMDRRASLRCLEEKNWHFKEALEYYTKLLKMDSLSTIMKT</sequence>
<dbReference type="Proteomes" id="UP000824533">
    <property type="component" value="Linkage Group LG14"/>
</dbReference>
<keyword evidence="2" id="KW-1185">Reference proteome</keyword>
<proteinExistence type="predicted"/>
<reference evidence="1 2" key="1">
    <citation type="journal article" date="2021" name="Front. Genet.">
        <title>Chromosome-Level Genome Assembly Reveals Significant Gene Expansion in the Toll and IMD Signaling Pathways of Dendrolimus kikuchii.</title>
        <authorList>
            <person name="Zhou J."/>
            <person name="Wu P."/>
            <person name="Xiong Z."/>
            <person name="Liu N."/>
            <person name="Zhao N."/>
            <person name="Ji M."/>
            <person name="Qiu Y."/>
            <person name="Yang B."/>
        </authorList>
    </citation>
    <scope>NUCLEOTIDE SEQUENCE [LARGE SCALE GENOMIC DNA]</scope>
    <source>
        <strain evidence="1">Ann1</strain>
    </source>
</reference>
<name>A0ACC1CWD9_9NEOP</name>
<evidence type="ECO:0000313" key="1">
    <source>
        <dbReference type="EMBL" id="KAJ0175968.1"/>
    </source>
</evidence>
<evidence type="ECO:0000313" key="2">
    <source>
        <dbReference type="Proteomes" id="UP000824533"/>
    </source>
</evidence>
<comment type="caution">
    <text evidence="1">The sequence shown here is derived from an EMBL/GenBank/DDBJ whole genome shotgun (WGS) entry which is preliminary data.</text>
</comment>
<gene>
    <name evidence="1" type="ORF">K1T71_008142</name>
</gene>
<dbReference type="EMBL" id="CM034400">
    <property type="protein sequence ID" value="KAJ0175968.1"/>
    <property type="molecule type" value="Genomic_DNA"/>
</dbReference>
<organism evidence="1 2">
    <name type="scientific">Dendrolimus kikuchii</name>
    <dbReference type="NCBI Taxonomy" id="765133"/>
    <lineage>
        <taxon>Eukaryota</taxon>
        <taxon>Metazoa</taxon>
        <taxon>Ecdysozoa</taxon>
        <taxon>Arthropoda</taxon>
        <taxon>Hexapoda</taxon>
        <taxon>Insecta</taxon>
        <taxon>Pterygota</taxon>
        <taxon>Neoptera</taxon>
        <taxon>Endopterygota</taxon>
        <taxon>Lepidoptera</taxon>
        <taxon>Glossata</taxon>
        <taxon>Ditrysia</taxon>
        <taxon>Bombycoidea</taxon>
        <taxon>Lasiocampidae</taxon>
        <taxon>Dendrolimus</taxon>
    </lineage>
</organism>
<protein>
    <submittedName>
        <fullName evidence="1">Uncharacterized protein</fullName>
    </submittedName>
</protein>